<dbReference type="SUPFAM" id="SSF53335">
    <property type="entry name" value="S-adenosyl-L-methionine-dependent methyltransferases"/>
    <property type="match status" value="1"/>
</dbReference>
<protein>
    <submittedName>
        <fullName evidence="1">Lysine methyltransferase</fullName>
        <ecNumber evidence="1">2.1.1.-</ecNumber>
    </submittedName>
</protein>
<evidence type="ECO:0000313" key="1">
    <source>
        <dbReference type="EMBL" id="KAK1742089.1"/>
    </source>
</evidence>
<reference evidence="1" key="1">
    <citation type="submission" date="2023-06" db="EMBL/GenBank/DDBJ databases">
        <title>Survivors Of The Sea: Transcriptome response of Skeletonema marinoi to long-term dormancy.</title>
        <authorList>
            <person name="Pinder M.I.M."/>
            <person name="Kourtchenko O."/>
            <person name="Robertson E.K."/>
            <person name="Larsson T."/>
            <person name="Maumus F."/>
            <person name="Osuna-Cruz C.M."/>
            <person name="Vancaester E."/>
            <person name="Stenow R."/>
            <person name="Vandepoele K."/>
            <person name="Ploug H."/>
            <person name="Bruchert V."/>
            <person name="Godhe A."/>
            <person name="Topel M."/>
        </authorList>
    </citation>
    <scope>NUCLEOTIDE SEQUENCE</scope>
    <source>
        <strain evidence="1">R05AC</strain>
    </source>
</reference>
<dbReference type="InterPro" id="IPR019410">
    <property type="entry name" value="Methyltransf_16"/>
</dbReference>
<dbReference type="EMBL" id="JATAAI010000012">
    <property type="protein sequence ID" value="KAK1742089.1"/>
    <property type="molecule type" value="Genomic_DNA"/>
</dbReference>
<dbReference type="Proteomes" id="UP001224775">
    <property type="component" value="Unassembled WGS sequence"/>
</dbReference>
<comment type="caution">
    <text evidence="1">The sequence shown here is derived from an EMBL/GenBank/DDBJ whole genome shotgun (WGS) entry which is preliminary data.</text>
</comment>
<name>A0AAD8Y942_9STRA</name>
<dbReference type="Pfam" id="PF10294">
    <property type="entry name" value="Methyltransf_16"/>
    <property type="match status" value="2"/>
</dbReference>
<dbReference type="InterPro" id="IPR029063">
    <property type="entry name" value="SAM-dependent_MTases_sf"/>
</dbReference>
<feature type="non-terminal residue" evidence="1">
    <location>
        <position position="1"/>
    </location>
</feature>
<dbReference type="GO" id="GO:0008168">
    <property type="term" value="F:methyltransferase activity"/>
    <property type="evidence" value="ECO:0007669"/>
    <property type="project" value="UniProtKB-KW"/>
</dbReference>
<dbReference type="Gene3D" id="3.40.50.150">
    <property type="entry name" value="Vaccinia Virus protein VP39"/>
    <property type="match status" value="1"/>
</dbReference>
<gene>
    <name evidence="1" type="ORF">QTG54_007662</name>
</gene>
<proteinExistence type="predicted"/>
<dbReference type="AlphaFoldDB" id="A0AAD8Y942"/>
<dbReference type="EC" id="2.1.1.-" evidence="1"/>
<accession>A0AAD8Y942</accession>
<keyword evidence="2" id="KW-1185">Reference proteome</keyword>
<dbReference type="PANTHER" id="PTHR14614:SF97">
    <property type="entry name" value="S-ADENOSYL-L-METHIONINE-DEPENDENT METHYLTRANSFERASES SUPERFAMILY PROTEIN"/>
    <property type="match status" value="1"/>
</dbReference>
<sequence length="375" mass="41426">PQSYAAPKLSSGGGHQHIAPCAANYDANHQTSCCQATITMAYQQYMQKERHRPPYKGFQCREDIEKEDHLTSVIFKCNLPHQQQHVLEFNCREPSCGALEGQEEGAVLSEDDYAVDPNFFDEGYSMAGSTGFKVWTGSRLLIEALTWPQDTDCDRLKEIQECVKNVGGTRIIELGAGVGVVGTYIAAVGSHVLLTDLTTLVENAIETNLERNERILSNMSIDDDNHKSCPSWLVNGQRIGKGWADATPLDWTKPISEQLTDEQASIDFIIASDVVFLASMMKSLFDTVEALFQTSKGNKPSFILSFQKRDAQDGTDSIAFTTVDGVLAAVRERGWTIECLAWRTVAVKKEDETGSVKDDTSEVFVFEIKDATSSS</sequence>
<dbReference type="GO" id="GO:0032259">
    <property type="term" value="P:methylation"/>
    <property type="evidence" value="ECO:0007669"/>
    <property type="project" value="UniProtKB-KW"/>
</dbReference>
<keyword evidence="1" id="KW-0489">Methyltransferase</keyword>
<organism evidence="1 2">
    <name type="scientific">Skeletonema marinoi</name>
    <dbReference type="NCBI Taxonomy" id="267567"/>
    <lineage>
        <taxon>Eukaryota</taxon>
        <taxon>Sar</taxon>
        <taxon>Stramenopiles</taxon>
        <taxon>Ochrophyta</taxon>
        <taxon>Bacillariophyta</taxon>
        <taxon>Coscinodiscophyceae</taxon>
        <taxon>Thalassiosirophycidae</taxon>
        <taxon>Thalassiosirales</taxon>
        <taxon>Skeletonemataceae</taxon>
        <taxon>Skeletonema</taxon>
        <taxon>Skeletonema marinoi-dohrnii complex</taxon>
    </lineage>
</organism>
<evidence type="ECO:0000313" key="2">
    <source>
        <dbReference type="Proteomes" id="UP001224775"/>
    </source>
</evidence>
<dbReference type="PANTHER" id="PTHR14614">
    <property type="entry name" value="HEPATOCELLULAR CARCINOMA-ASSOCIATED ANTIGEN"/>
    <property type="match status" value="1"/>
</dbReference>
<keyword evidence="1" id="KW-0808">Transferase</keyword>